<keyword evidence="4" id="KW-1185">Reference proteome</keyword>
<dbReference type="AlphaFoldDB" id="A0A072UY78"/>
<evidence type="ECO:0000313" key="3">
    <source>
        <dbReference type="EnsemblPlants" id="KEH34537"/>
    </source>
</evidence>
<evidence type="ECO:0000313" key="4">
    <source>
        <dbReference type="Proteomes" id="UP000002051"/>
    </source>
</evidence>
<accession>A0A072UY78</accession>
<dbReference type="HOGENOM" id="CLU_2458173_0_0_1"/>
<name>A0A072UY78_MEDTR</name>
<dbReference type="EMBL" id="CM001219">
    <property type="protein sequence ID" value="KEH34537.1"/>
    <property type="molecule type" value="Genomic_DNA"/>
</dbReference>
<proteinExistence type="predicted"/>
<evidence type="ECO:0000256" key="1">
    <source>
        <dbReference type="SAM" id="MobiDB-lite"/>
    </source>
</evidence>
<organism evidence="2 4">
    <name type="scientific">Medicago truncatula</name>
    <name type="common">Barrel medic</name>
    <name type="synonym">Medicago tribuloides</name>
    <dbReference type="NCBI Taxonomy" id="3880"/>
    <lineage>
        <taxon>Eukaryota</taxon>
        <taxon>Viridiplantae</taxon>
        <taxon>Streptophyta</taxon>
        <taxon>Embryophyta</taxon>
        <taxon>Tracheophyta</taxon>
        <taxon>Spermatophyta</taxon>
        <taxon>Magnoliopsida</taxon>
        <taxon>eudicotyledons</taxon>
        <taxon>Gunneridae</taxon>
        <taxon>Pentapetalae</taxon>
        <taxon>rosids</taxon>
        <taxon>fabids</taxon>
        <taxon>Fabales</taxon>
        <taxon>Fabaceae</taxon>
        <taxon>Papilionoideae</taxon>
        <taxon>50 kb inversion clade</taxon>
        <taxon>NPAAA clade</taxon>
        <taxon>Hologalegina</taxon>
        <taxon>IRL clade</taxon>
        <taxon>Trifolieae</taxon>
        <taxon>Medicago</taxon>
    </lineage>
</organism>
<feature type="region of interest" description="Disordered" evidence="1">
    <location>
        <begin position="1"/>
        <end position="25"/>
    </location>
</feature>
<reference evidence="2 4" key="1">
    <citation type="journal article" date="2011" name="Nature">
        <title>The Medicago genome provides insight into the evolution of rhizobial symbioses.</title>
        <authorList>
            <person name="Young N.D."/>
            <person name="Debelle F."/>
            <person name="Oldroyd G.E."/>
            <person name="Geurts R."/>
            <person name="Cannon S.B."/>
            <person name="Udvardi M.K."/>
            <person name="Benedito V.A."/>
            <person name="Mayer K.F."/>
            <person name="Gouzy J."/>
            <person name="Schoof H."/>
            <person name="Van de Peer Y."/>
            <person name="Proost S."/>
            <person name="Cook D.R."/>
            <person name="Meyers B.C."/>
            <person name="Spannagl M."/>
            <person name="Cheung F."/>
            <person name="De Mita S."/>
            <person name="Krishnakumar V."/>
            <person name="Gundlach H."/>
            <person name="Zhou S."/>
            <person name="Mudge J."/>
            <person name="Bharti A.K."/>
            <person name="Murray J.D."/>
            <person name="Naoumkina M.A."/>
            <person name="Rosen B."/>
            <person name="Silverstein K.A."/>
            <person name="Tang H."/>
            <person name="Rombauts S."/>
            <person name="Zhao P.X."/>
            <person name="Zhou P."/>
            <person name="Barbe V."/>
            <person name="Bardou P."/>
            <person name="Bechner M."/>
            <person name="Bellec A."/>
            <person name="Berger A."/>
            <person name="Berges H."/>
            <person name="Bidwell S."/>
            <person name="Bisseling T."/>
            <person name="Choisne N."/>
            <person name="Couloux A."/>
            <person name="Denny R."/>
            <person name="Deshpande S."/>
            <person name="Dai X."/>
            <person name="Doyle J.J."/>
            <person name="Dudez A.M."/>
            <person name="Farmer A.D."/>
            <person name="Fouteau S."/>
            <person name="Franken C."/>
            <person name="Gibelin C."/>
            <person name="Gish J."/>
            <person name="Goldstein S."/>
            <person name="Gonzalez A.J."/>
            <person name="Green P.J."/>
            <person name="Hallab A."/>
            <person name="Hartog M."/>
            <person name="Hua A."/>
            <person name="Humphray S.J."/>
            <person name="Jeong D.H."/>
            <person name="Jing Y."/>
            <person name="Jocker A."/>
            <person name="Kenton S.M."/>
            <person name="Kim D.J."/>
            <person name="Klee K."/>
            <person name="Lai H."/>
            <person name="Lang C."/>
            <person name="Lin S."/>
            <person name="Macmil S.L."/>
            <person name="Magdelenat G."/>
            <person name="Matthews L."/>
            <person name="McCorrison J."/>
            <person name="Monaghan E.L."/>
            <person name="Mun J.H."/>
            <person name="Najar F.Z."/>
            <person name="Nicholson C."/>
            <person name="Noirot C."/>
            <person name="O'Bleness M."/>
            <person name="Paule C.R."/>
            <person name="Poulain J."/>
            <person name="Prion F."/>
            <person name="Qin B."/>
            <person name="Qu C."/>
            <person name="Retzel E.F."/>
            <person name="Riddle C."/>
            <person name="Sallet E."/>
            <person name="Samain S."/>
            <person name="Samson N."/>
            <person name="Sanders I."/>
            <person name="Saurat O."/>
            <person name="Scarpelli C."/>
            <person name="Schiex T."/>
            <person name="Segurens B."/>
            <person name="Severin A.J."/>
            <person name="Sherrier D.J."/>
            <person name="Shi R."/>
            <person name="Sims S."/>
            <person name="Singer S.R."/>
            <person name="Sinharoy S."/>
            <person name="Sterck L."/>
            <person name="Viollet A."/>
            <person name="Wang B.B."/>
            <person name="Wang K."/>
            <person name="Wang M."/>
            <person name="Wang X."/>
            <person name="Warfsmann J."/>
            <person name="Weissenbach J."/>
            <person name="White D.D."/>
            <person name="White J.D."/>
            <person name="Wiley G.B."/>
            <person name="Wincker P."/>
            <person name="Xing Y."/>
            <person name="Yang L."/>
            <person name="Yao Z."/>
            <person name="Ying F."/>
            <person name="Zhai J."/>
            <person name="Zhou L."/>
            <person name="Zuber A."/>
            <person name="Denarie J."/>
            <person name="Dixon R.A."/>
            <person name="May G.D."/>
            <person name="Schwartz D.C."/>
            <person name="Rogers J."/>
            <person name="Quetier F."/>
            <person name="Town C.D."/>
            <person name="Roe B.A."/>
        </authorList>
    </citation>
    <scope>NUCLEOTIDE SEQUENCE [LARGE SCALE GENOMIC DNA]</scope>
    <source>
        <strain evidence="2">A17</strain>
        <strain evidence="3 4">cv. Jemalong A17</strain>
    </source>
</reference>
<evidence type="ECO:0000313" key="2">
    <source>
        <dbReference type="EMBL" id="KEH34537.1"/>
    </source>
</evidence>
<reference evidence="2 4" key="2">
    <citation type="journal article" date="2014" name="BMC Genomics">
        <title>An improved genome release (version Mt4.0) for the model legume Medicago truncatula.</title>
        <authorList>
            <person name="Tang H."/>
            <person name="Krishnakumar V."/>
            <person name="Bidwell S."/>
            <person name="Rosen B."/>
            <person name="Chan A."/>
            <person name="Zhou S."/>
            <person name="Gentzbittel L."/>
            <person name="Childs K.L."/>
            <person name="Yandell M."/>
            <person name="Gundlach H."/>
            <person name="Mayer K.F."/>
            <person name="Schwartz D.C."/>
            <person name="Town C.D."/>
        </authorList>
    </citation>
    <scope>GENOME REANNOTATION</scope>
    <source>
        <strain evidence="2">A17</strain>
        <strain evidence="3 4">cv. Jemalong A17</strain>
    </source>
</reference>
<reference evidence="3" key="3">
    <citation type="submission" date="2015-04" db="UniProtKB">
        <authorList>
            <consortium name="EnsemblPlants"/>
        </authorList>
    </citation>
    <scope>IDENTIFICATION</scope>
    <source>
        <strain evidence="3">cv. Jemalong A17</strain>
    </source>
</reference>
<protein>
    <submittedName>
        <fullName evidence="2 3">Uncharacterized protein</fullName>
    </submittedName>
</protein>
<dbReference type="Proteomes" id="UP000002051">
    <property type="component" value="Chromosome 3"/>
</dbReference>
<sequence>MGFKQKRVVGGSPCKKDGSVSSSPAPVRFSASFSTPVRFSASFSPPIPFVLCSGLEDLGSDLRYYDLWKFGDEIRVLDDMTAAEKVSAA</sequence>
<gene>
    <name evidence="2" type="ordered locus">MTR_3g062960</name>
</gene>
<dbReference type="EnsemblPlants" id="KEH34537">
    <property type="protein sequence ID" value="KEH34537"/>
    <property type="gene ID" value="MTR_3g062960"/>
</dbReference>